<evidence type="ECO:0000313" key="6">
    <source>
        <dbReference type="EnsemblMetazoa" id="BGLB038945-PB"/>
    </source>
</evidence>
<dbReference type="Proteomes" id="UP000076420">
    <property type="component" value="Unassembled WGS sequence"/>
</dbReference>
<evidence type="ECO:0000256" key="1">
    <source>
        <dbReference type="ARBA" id="ARBA00022723"/>
    </source>
</evidence>
<accession>A0A2C9M5Z9</accession>
<keyword evidence="8" id="KW-1185">Reference proteome</keyword>
<evidence type="ECO:0000259" key="5">
    <source>
        <dbReference type="PROSITE" id="PS50865"/>
    </source>
</evidence>
<dbReference type="Gene3D" id="6.10.140.2220">
    <property type="match status" value="1"/>
</dbReference>
<protein>
    <submittedName>
        <fullName evidence="9">Uncharacterized protein LOC106061397</fullName>
    </submittedName>
</protein>
<gene>
    <name evidence="6" type="primary">106061397</name>
    <name evidence="9" type="synonym">LOC106061397</name>
</gene>
<dbReference type="Pfam" id="PF01753">
    <property type="entry name" value="zf-MYND"/>
    <property type="match status" value="1"/>
</dbReference>
<dbReference type="VEuPathDB" id="VectorBase:BGLAX_027062"/>
<reference evidence="6" key="1">
    <citation type="submission" date="2020-05" db="UniProtKB">
        <authorList>
            <consortium name="EnsemblMetazoa"/>
        </authorList>
    </citation>
    <scope>IDENTIFICATION</scope>
    <source>
        <strain evidence="6">BB02</strain>
    </source>
</reference>
<dbReference type="RefSeq" id="XP_013074985.1">
    <property type="nucleotide sequence ID" value="XM_013219531.2"/>
</dbReference>
<evidence type="ECO:0000313" key="8">
    <source>
        <dbReference type="Proteomes" id="UP001165740"/>
    </source>
</evidence>
<dbReference type="GO" id="GO:0008270">
    <property type="term" value="F:zinc ion binding"/>
    <property type="evidence" value="ECO:0007669"/>
    <property type="project" value="UniProtKB-KW"/>
</dbReference>
<dbReference type="OrthoDB" id="3169036at2759"/>
<dbReference type="VEuPathDB" id="VectorBase:BGLB038945"/>
<dbReference type="EnsemblMetazoa" id="BGLB038945-RB">
    <property type="protein sequence ID" value="BGLB038945-PB"/>
    <property type="gene ID" value="BGLB038945"/>
</dbReference>
<reference evidence="9" key="2">
    <citation type="submission" date="2025-04" db="UniProtKB">
        <authorList>
            <consortium name="RefSeq"/>
        </authorList>
    </citation>
    <scope>IDENTIFICATION</scope>
</reference>
<dbReference type="InterPro" id="IPR002893">
    <property type="entry name" value="Znf_MYND"/>
</dbReference>
<dbReference type="Proteomes" id="UP001165740">
    <property type="component" value="Chromosome 15"/>
</dbReference>
<sequence length="181" mass="20991">MEPTSCKKCGSQINVKKCTRCLIVSYCSRQCQGDDYTNHRDICVLFAEFNAAKNRLTEQQRKLLLENPWYMGHSYFIESLPDSFRFKMLGQRIVVILKIISNMQSDEEGFRFVNVSDVTNKVTTLRFRLQDSDEVDSLKYKLRVGTFVAIVQARLSVYSYTDKASEIVIENLKQVEFIRGT</sequence>
<organism evidence="6 7">
    <name type="scientific">Biomphalaria glabrata</name>
    <name type="common">Bloodfluke planorb</name>
    <name type="synonym">Freshwater snail</name>
    <dbReference type="NCBI Taxonomy" id="6526"/>
    <lineage>
        <taxon>Eukaryota</taxon>
        <taxon>Metazoa</taxon>
        <taxon>Spiralia</taxon>
        <taxon>Lophotrochozoa</taxon>
        <taxon>Mollusca</taxon>
        <taxon>Gastropoda</taxon>
        <taxon>Heterobranchia</taxon>
        <taxon>Euthyneura</taxon>
        <taxon>Panpulmonata</taxon>
        <taxon>Hygrophila</taxon>
        <taxon>Lymnaeoidea</taxon>
        <taxon>Planorbidae</taxon>
        <taxon>Biomphalaria</taxon>
    </lineage>
</organism>
<dbReference type="GeneID" id="106061397"/>
<feature type="domain" description="MYND-type" evidence="5">
    <location>
        <begin position="6"/>
        <end position="43"/>
    </location>
</feature>
<evidence type="ECO:0000256" key="3">
    <source>
        <dbReference type="ARBA" id="ARBA00022833"/>
    </source>
</evidence>
<proteinExistence type="predicted"/>
<dbReference type="SUPFAM" id="SSF144232">
    <property type="entry name" value="HIT/MYND zinc finger-like"/>
    <property type="match status" value="1"/>
</dbReference>
<evidence type="ECO:0000313" key="9">
    <source>
        <dbReference type="RefSeq" id="XP_013074985.1"/>
    </source>
</evidence>
<name>A0A2C9M5Z9_BIOGL</name>
<dbReference type="PROSITE" id="PS01360">
    <property type="entry name" value="ZF_MYND_1"/>
    <property type="match status" value="1"/>
</dbReference>
<evidence type="ECO:0000256" key="2">
    <source>
        <dbReference type="ARBA" id="ARBA00022771"/>
    </source>
</evidence>
<dbReference type="PROSITE" id="PS50865">
    <property type="entry name" value="ZF_MYND_2"/>
    <property type="match status" value="1"/>
</dbReference>
<keyword evidence="1" id="KW-0479">Metal-binding</keyword>
<evidence type="ECO:0000313" key="7">
    <source>
        <dbReference type="Proteomes" id="UP000076420"/>
    </source>
</evidence>
<dbReference type="AlphaFoldDB" id="A0A2C9M5Z9"/>
<dbReference type="KEGG" id="bgt:106061397"/>
<keyword evidence="2 4" id="KW-0863">Zinc-finger</keyword>
<keyword evidence="3" id="KW-0862">Zinc</keyword>
<evidence type="ECO:0000256" key="4">
    <source>
        <dbReference type="PROSITE-ProRule" id="PRU00134"/>
    </source>
</evidence>